<dbReference type="GO" id="GO:0090575">
    <property type="term" value="C:RNA polymerase II transcription regulator complex"/>
    <property type="evidence" value="ECO:0000318"/>
    <property type="project" value="GO_Central"/>
</dbReference>
<comment type="subcellular location">
    <subcellularLocation>
        <location evidence="1">Nucleus</location>
    </subcellularLocation>
</comment>
<name>A0A251QN49_PRUPE</name>
<evidence type="ECO:0000256" key="5">
    <source>
        <dbReference type="ARBA" id="ARBA00023163"/>
    </source>
</evidence>
<evidence type="ECO:0000256" key="7">
    <source>
        <dbReference type="SAM" id="MobiDB-lite"/>
    </source>
</evidence>
<dbReference type="STRING" id="3760.A0A251QN49"/>
<feature type="compositionally biased region" description="Basic and acidic residues" evidence="7">
    <location>
        <begin position="29"/>
        <end position="43"/>
    </location>
</feature>
<dbReference type="Gene3D" id="4.10.280.10">
    <property type="entry name" value="Helix-loop-helix DNA-binding domain"/>
    <property type="match status" value="1"/>
</dbReference>
<dbReference type="OrthoDB" id="1935281at2759"/>
<reference evidence="9 10" key="1">
    <citation type="journal article" date="2013" name="Nat. Genet.">
        <title>The high-quality draft genome of peach (Prunus persica) identifies unique patterns of genetic diversity, domestication and genome evolution.</title>
        <authorList>
            <consortium name="International Peach Genome Initiative"/>
            <person name="Verde I."/>
            <person name="Abbott A.G."/>
            <person name="Scalabrin S."/>
            <person name="Jung S."/>
            <person name="Shu S."/>
            <person name="Marroni F."/>
            <person name="Zhebentyayeva T."/>
            <person name="Dettori M.T."/>
            <person name="Grimwood J."/>
            <person name="Cattonaro F."/>
            <person name="Zuccolo A."/>
            <person name="Rossini L."/>
            <person name="Jenkins J."/>
            <person name="Vendramin E."/>
            <person name="Meisel L.A."/>
            <person name="Decroocq V."/>
            <person name="Sosinski B."/>
            <person name="Prochnik S."/>
            <person name="Mitros T."/>
            <person name="Policriti A."/>
            <person name="Cipriani G."/>
            <person name="Dondini L."/>
            <person name="Ficklin S."/>
            <person name="Goodstein D.M."/>
            <person name="Xuan P."/>
            <person name="Del Fabbro C."/>
            <person name="Aramini V."/>
            <person name="Copetti D."/>
            <person name="Gonzalez S."/>
            <person name="Horner D.S."/>
            <person name="Falchi R."/>
            <person name="Lucas S."/>
            <person name="Mica E."/>
            <person name="Maldonado J."/>
            <person name="Lazzari B."/>
            <person name="Bielenberg D."/>
            <person name="Pirona R."/>
            <person name="Miculan M."/>
            <person name="Barakat A."/>
            <person name="Testolin R."/>
            <person name="Stella A."/>
            <person name="Tartarini S."/>
            <person name="Tonutti P."/>
            <person name="Arus P."/>
            <person name="Orellana A."/>
            <person name="Wells C."/>
            <person name="Main D."/>
            <person name="Vizzotto G."/>
            <person name="Silva H."/>
            <person name="Salamini F."/>
            <person name="Schmutz J."/>
            <person name="Morgante M."/>
            <person name="Rokhsar D.S."/>
        </authorList>
    </citation>
    <scope>NUCLEOTIDE SEQUENCE [LARGE SCALE GENOMIC DNA]</scope>
    <source>
        <strain evidence="10">cv. Nemared</strain>
    </source>
</reference>
<accession>A0A251QN49</accession>
<evidence type="ECO:0000259" key="8">
    <source>
        <dbReference type="PROSITE" id="PS50888"/>
    </source>
</evidence>
<sequence length="210" mass="23079">MDVGMFNNINTGGQQRKSSLALTLDSAENQDKSNDDGKKKMMHREIEKKRRQEMAALYASLRSVLPLEYIKGKRSLAEHMNEAVNYIKHLQTRIKVLGRRRDELKIGTSSLPSLSASSSTSSTSPRVAVHPCFGGVEIVISRGGSVEQGLVLSRLLKILLGQGLTVISCATTQVNGRLVYTIQSEVSDPAWGDFSGLQQILTESLTRFSN</sequence>
<keyword evidence="4" id="KW-0238">DNA-binding</keyword>
<dbReference type="InterPro" id="IPR015660">
    <property type="entry name" value="MASH1/Ascl1a-like"/>
</dbReference>
<dbReference type="PROSITE" id="PS50888">
    <property type="entry name" value="BHLH"/>
    <property type="match status" value="1"/>
</dbReference>
<dbReference type="SUPFAM" id="SSF47459">
    <property type="entry name" value="HLH, helix-loop-helix DNA-binding domain"/>
    <property type="match status" value="1"/>
</dbReference>
<keyword evidence="10" id="KW-1185">Reference proteome</keyword>
<proteinExistence type="predicted"/>
<dbReference type="SMR" id="A0A251QN49"/>
<keyword evidence="5" id="KW-0804">Transcription</keyword>
<gene>
    <name evidence="9" type="ORF">PRUPE_2G286000</name>
</gene>
<dbReference type="GO" id="GO:0006357">
    <property type="term" value="P:regulation of transcription by RNA polymerase II"/>
    <property type="evidence" value="ECO:0000318"/>
    <property type="project" value="GO_Central"/>
</dbReference>
<dbReference type="CDD" id="cd18914">
    <property type="entry name" value="bHLH_AtORG2_like"/>
    <property type="match status" value="1"/>
</dbReference>
<evidence type="ECO:0000313" key="9">
    <source>
        <dbReference type="EMBL" id="ONI25173.1"/>
    </source>
</evidence>
<feature type="compositionally biased region" description="Polar residues" evidence="7">
    <location>
        <begin position="7"/>
        <end position="21"/>
    </location>
</feature>
<dbReference type="InterPro" id="IPR011598">
    <property type="entry name" value="bHLH_dom"/>
</dbReference>
<evidence type="ECO:0000256" key="3">
    <source>
        <dbReference type="ARBA" id="ARBA00023015"/>
    </source>
</evidence>
<evidence type="ECO:0000256" key="1">
    <source>
        <dbReference type="ARBA" id="ARBA00004123"/>
    </source>
</evidence>
<protein>
    <recommendedName>
        <fullName evidence="8">BHLH domain-containing protein</fullName>
    </recommendedName>
</protein>
<dbReference type="FunFam" id="4.10.280.10:FF:000085">
    <property type="entry name" value="Transcription factor bHLH126"/>
    <property type="match status" value="1"/>
</dbReference>
<keyword evidence="3" id="KW-0805">Transcription regulation</keyword>
<comment type="subunit">
    <text evidence="2">Homodimer.</text>
</comment>
<dbReference type="Pfam" id="PF00010">
    <property type="entry name" value="HLH"/>
    <property type="match status" value="1"/>
</dbReference>
<evidence type="ECO:0000313" key="10">
    <source>
        <dbReference type="Proteomes" id="UP000006882"/>
    </source>
</evidence>
<evidence type="ECO:0000256" key="6">
    <source>
        <dbReference type="ARBA" id="ARBA00023242"/>
    </source>
</evidence>
<dbReference type="PANTHER" id="PTHR13935:SF155">
    <property type="entry name" value="TRANSCRIPTION FACTOR BHLH120-LIKE"/>
    <property type="match status" value="1"/>
</dbReference>
<dbReference type="GO" id="GO:0000977">
    <property type="term" value="F:RNA polymerase II transcription regulatory region sequence-specific DNA binding"/>
    <property type="evidence" value="ECO:0000318"/>
    <property type="project" value="GO_Central"/>
</dbReference>
<dbReference type="EMBL" id="CM007652">
    <property type="protein sequence ID" value="ONI25173.1"/>
    <property type="molecule type" value="Genomic_DNA"/>
</dbReference>
<dbReference type="GO" id="GO:0046983">
    <property type="term" value="F:protein dimerization activity"/>
    <property type="evidence" value="ECO:0007669"/>
    <property type="project" value="InterPro"/>
</dbReference>
<evidence type="ECO:0000256" key="2">
    <source>
        <dbReference type="ARBA" id="ARBA00011738"/>
    </source>
</evidence>
<dbReference type="PANTHER" id="PTHR13935">
    <property type="entry name" value="ACHAETE-SCUTE TRANSCRIPTION FACTOR-RELATED"/>
    <property type="match status" value="1"/>
</dbReference>
<dbReference type="SMART" id="SM00353">
    <property type="entry name" value="HLH"/>
    <property type="match status" value="1"/>
</dbReference>
<dbReference type="GO" id="GO:0000981">
    <property type="term" value="F:DNA-binding transcription factor activity, RNA polymerase II-specific"/>
    <property type="evidence" value="ECO:0000318"/>
    <property type="project" value="GO_Central"/>
</dbReference>
<keyword evidence="6" id="KW-0539">Nucleus</keyword>
<evidence type="ECO:0000256" key="4">
    <source>
        <dbReference type="ARBA" id="ARBA00023125"/>
    </source>
</evidence>
<organism evidence="9 10">
    <name type="scientific">Prunus persica</name>
    <name type="common">Peach</name>
    <name type="synonym">Amygdalus persica</name>
    <dbReference type="NCBI Taxonomy" id="3760"/>
    <lineage>
        <taxon>Eukaryota</taxon>
        <taxon>Viridiplantae</taxon>
        <taxon>Streptophyta</taxon>
        <taxon>Embryophyta</taxon>
        <taxon>Tracheophyta</taxon>
        <taxon>Spermatophyta</taxon>
        <taxon>Magnoliopsida</taxon>
        <taxon>eudicotyledons</taxon>
        <taxon>Gunneridae</taxon>
        <taxon>Pentapetalae</taxon>
        <taxon>rosids</taxon>
        <taxon>fabids</taxon>
        <taxon>Rosales</taxon>
        <taxon>Rosaceae</taxon>
        <taxon>Amygdaloideae</taxon>
        <taxon>Amygdaleae</taxon>
        <taxon>Prunus</taxon>
    </lineage>
</organism>
<dbReference type="AlphaFoldDB" id="A0A251QN49"/>
<dbReference type="Gramene" id="ONI25173">
    <property type="protein sequence ID" value="ONI25173"/>
    <property type="gene ID" value="PRUPE_2G286000"/>
</dbReference>
<dbReference type="Proteomes" id="UP000006882">
    <property type="component" value="Chromosome G2"/>
</dbReference>
<dbReference type="InterPro" id="IPR036638">
    <property type="entry name" value="HLH_DNA-bd_sf"/>
</dbReference>
<feature type="domain" description="BHLH" evidence="8">
    <location>
        <begin position="38"/>
        <end position="90"/>
    </location>
</feature>
<feature type="region of interest" description="Disordered" evidence="7">
    <location>
        <begin position="1"/>
        <end position="43"/>
    </location>
</feature>